<dbReference type="OrthoDB" id="10003116at2759"/>
<proteinExistence type="predicted"/>
<keyword evidence="3" id="KW-1185">Reference proteome</keyword>
<feature type="region of interest" description="Disordered" evidence="1">
    <location>
        <begin position="430"/>
        <end position="454"/>
    </location>
</feature>
<dbReference type="HOGENOM" id="CLU_015711_1_0_1"/>
<gene>
    <name evidence="2" type="ORF">A1O1_00666</name>
</gene>
<reference evidence="2 3" key="1">
    <citation type="submission" date="2013-03" db="EMBL/GenBank/DDBJ databases">
        <title>The Genome Sequence of Capronia coronata CBS 617.96.</title>
        <authorList>
            <consortium name="The Broad Institute Genomics Platform"/>
            <person name="Cuomo C."/>
            <person name="de Hoog S."/>
            <person name="Gorbushina A."/>
            <person name="Walker B."/>
            <person name="Young S.K."/>
            <person name="Zeng Q."/>
            <person name="Gargeya S."/>
            <person name="Fitzgerald M."/>
            <person name="Haas B."/>
            <person name="Abouelleil A."/>
            <person name="Allen A.W."/>
            <person name="Alvarado L."/>
            <person name="Arachchi H.M."/>
            <person name="Berlin A.M."/>
            <person name="Chapman S.B."/>
            <person name="Gainer-Dewar J."/>
            <person name="Goldberg J."/>
            <person name="Griggs A."/>
            <person name="Gujja S."/>
            <person name="Hansen M."/>
            <person name="Howarth C."/>
            <person name="Imamovic A."/>
            <person name="Ireland A."/>
            <person name="Larimer J."/>
            <person name="McCowan C."/>
            <person name="Murphy C."/>
            <person name="Pearson M."/>
            <person name="Poon T.W."/>
            <person name="Priest M."/>
            <person name="Roberts A."/>
            <person name="Saif S."/>
            <person name="Shea T."/>
            <person name="Sisk P."/>
            <person name="Sykes S."/>
            <person name="Wortman J."/>
            <person name="Nusbaum C."/>
            <person name="Birren B."/>
        </authorList>
    </citation>
    <scope>NUCLEOTIDE SEQUENCE [LARGE SCALE GENOMIC DNA]</scope>
    <source>
        <strain evidence="2 3">CBS 617.96</strain>
    </source>
</reference>
<dbReference type="STRING" id="1182541.W9ZM26"/>
<dbReference type="AlphaFoldDB" id="W9ZM26"/>
<dbReference type="GeneID" id="19155572"/>
<protein>
    <submittedName>
        <fullName evidence="2">Uncharacterized protein</fullName>
    </submittedName>
</protein>
<feature type="compositionally biased region" description="Basic and acidic residues" evidence="1">
    <location>
        <begin position="430"/>
        <end position="439"/>
    </location>
</feature>
<feature type="compositionally biased region" description="Polar residues" evidence="1">
    <location>
        <begin position="185"/>
        <end position="202"/>
    </location>
</feature>
<dbReference type="EMBL" id="AMWN01000001">
    <property type="protein sequence ID" value="EXJ95544.1"/>
    <property type="molecule type" value="Genomic_DNA"/>
</dbReference>
<feature type="compositionally biased region" description="Basic and acidic residues" evidence="1">
    <location>
        <begin position="226"/>
        <end position="235"/>
    </location>
</feature>
<feature type="region of interest" description="Disordered" evidence="1">
    <location>
        <begin position="339"/>
        <end position="359"/>
    </location>
</feature>
<evidence type="ECO:0000313" key="3">
    <source>
        <dbReference type="Proteomes" id="UP000019484"/>
    </source>
</evidence>
<comment type="caution">
    <text evidence="2">The sequence shown here is derived from an EMBL/GenBank/DDBJ whole genome shotgun (WGS) entry which is preliminary data.</text>
</comment>
<dbReference type="eggNOG" id="ENOG502SD1F">
    <property type="taxonomic scope" value="Eukaryota"/>
</dbReference>
<feature type="region of interest" description="Disordered" evidence="1">
    <location>
        <begin position="91"/>
        <end position="265"/>
    </location>
</feature>
<organism evidence="2 3">
    <name type="scientific">Capronia coronata CBS 617.96</name>
    <dbReference type="NCBI Taxonomy" id="1182541"/>
    <lineage>
        <taxon>Eukaryota</taxon>
        <taxon>Fungi</taxon>
        <taxon>Dikarya</taxon>
        <taxon>Ascomycota</taxon>
        <taxon>Pezizomycotina</taxon>
        <taxon>Eurotiomycetes</taxon>
        <taxon>Chaetothyriomycetidae</taxon>
        <taxon>Chaetothyriales</taxon>
        <taxon>Herpotrichiellaceae</taxon>
        <taxon>Capronia</taxon>
    </lineage>
</organism>
<evidence type="ECO:0000256" key="1">
    <source>
        <dbReference type="SAM" id="MobiDB-lite"/>
    </source>
</evidence>
<name>W9ZM26_9EURO</name>
<sequence>MSAPIEARSISSLSTLLANPPQYPRNPTHQVHDSLVLYIVRVPGSQDVFLTPLKPPTKTSISIDAVQSSLYFLHVERPEDGELRQSIEATKAAESRNNENIPIQRKPLPPAPHANYPSSQRPDTPPKSYPYHQPPLAGSQTATQADRYAARGSHLRLRTSEPMNQLGIPRKPVGARPLPARPNADPSSSMTDQQSGESQSPLDNEHPKFRLARKPIQSASPTDACQHTRADRRSAYCDGYSPQPPGQESGVPASSPTEAELGASPDTLRITLIRRDPSSGSQWNVGSILYRGAVARDSPLKSFEIELTSPGYVKFAQLEGSSGNGLHRRVAYMLLPNTEGSPATRQRSNSSELFLTGNSASSKRPRQAYSFMSPWQGMCSFSNGLDGKSIRCRHMLPSANPSMAAMPADVAELRFNLPWSILRLKEPNRKDKDISERSPDASTSQPAAASNREHWRRSFQALTHKARVQLSQLEDGNDIQRRLHREDPAASHRLAREDRMDLALGQERAGGGFKGQSAKLGKLIIDDEGLKMCDLVVAASMGVWWQHYAGDTSL</sequence>
<accession>W9ZM26</accession>
<evidence type="ECO:0000313" key="2">
    <source>
        <dbReference type="EMBL" id="EXJ95544.1"/>
    </source>
</evidence>
<dbReference type="RefSeq" id="XP_007719773.1">
    <property type="nucleotide sequence ID" value="XM_007721583.1"/>
</dbReference>
<dbReference type="Proteomes" id="UP000019484">
    <property type="component" value="Unassembled WGS sequence"/>
</dbReference>